<dbReference type="SUPFAM" id="SSF51366">
    <property type="entry name" value="Ribulose-phoshate binding barrel"/>
    <property type="match status" value="1"/>
</dbReference>
<dbReference type="HAMAP" id="MF_00135">
    <property type="entry name" value="PRAI"/>
    <property type="match status" value="1"/>
</dbReference>
<dbReference type="GO" id="GO:0000162">
    <property type="term" value="P:L-tryptophan biosynthetic process"/>
    <property type="evidence" value="ECO:0007669"/>
    <property type="project" value="UniProtKB-UniRule"/>
</dbReference>
<evidence type="ECO:0000256" key="5">
    <source>
        <dbReference type="ARBA" id="ARBA00022272"/>
    </source>
</evidence>
<sequence length="205" mass="22460">MSVRVKVCGITRSEDAIAAIQCGVDAIGFVFWPHSARYIDPESVRRIAEVIPPFICTVGVYVDPDAAWVEETARAAKLNLLQFHGDESPEFCNQFSQPYIKAIRVKPDTDLLQYAQRYGAAKGLLLDTYAADMPGGTGHAFDWQLIPQQLSLPLILSGGLNPDNVARAIKQTQPWAVDVSSGVEASKGIKDEKKIIAFMQGVKQL</sequence>
<evidence type="ECO:0000256" key="9">
    <source>
        <dbReference type="ARBA" id="ARBA00023235"/>
    </source>
</evidence>
<dbReference type="Proteomes" id="UP000198814">
    <property type="component" value="Unassembled WGS sequence"/>
</dbReference>
<evidence type="ECO:0000256" key="8">
    <source>
        <dbReference type="ARBA" id="ARBA00023141"/>
    </source>
</evidence>
<evidence type="ECO:0000256" key="1">
    <source>
        <dbReference type="ARBA" id="ARBA00001164"/>
    </source>
</evidence>
<reference evidence="13" key="1">
    <citation type="submission" date="2016-10" db="EMBL/GenBank/DDBJ databases">
        <authorList>
            <person name="Varghese N."/>
            <person name="Submissions S."/>
        </authorList>
    </citation>
    <scope>NUCLEOTIDE SEQUENCE [LARGE SCALE GENOMIC DNA]</scope>
    <source>
        <strain evidence="13">Nm76</strain>
    </source>
</reference>
<proteinExistence type="inferred from homology"/>
<dbReference type="InterPro" id="IPR001240">
    <property type="entry name" value="PRAI_dom"/>
</dbReference>
<keyword evidence="13" id="KW-1185">Reference proteome</keyword>
<name>A0A1H8RZI8_9PROT</name>
<dbReference type="NCBIfam" id="NF002299">
    <property type="entry name" value="PRK01222.1-6"/>
    <property type="match status" value="1"/>
</dbReference>
<evidence type="ECO:0000313" key="13">
    <source>
        <dbReference type="Proteomes" id="UP000198814"/>
    </source>
</evidence>
<comment type="pathway">
    <text evidence="2 10">Amino-acid biosynthesis; L-tryptophan biosynthesis; L-tryptophan from chorismate: step 3/5.</text>
</comment>
<dbReference type="AlphaFoldDB" id="A0A1H8RZI8"/>
<dbReference type="RefSeq" id="WP_090319702.1">
    <property type="nucleotide sequence ID" value="NZ_FNOE01000015.1"/>
</dbReference>
<dbReference type="NCBIfam" id="NF002298">
    <property type="entry name" value="PRK01222.1-4"/>
    <property type="match status" value="1"/>
</dbReference>
<feature type="domain" description="N-(5'phosphoribosyl) anthranilate isomerase (PRAI)" evidence="11">
    <location>
        <begin position="5"/>
        <end position="200"/>
    </location>
</feature>
<dbReference type="Pfam" id="PF00697">
    <property type="entry name" value="PRAI"/>
    <property type="match status" value="1"/>
</dbReference>
<dbReference type="UniPathway" id="UPA00035">
    <property type="reaction ID" value="UER00042"/>
</dbReference>
<evidence type="ECO:0000256" key="3">
    <source>
        <dbReference type="ARBA" id="ARBA00007571"/>
    </source>
</evidence>
<dbReference type="GO" id="GO:0004640">
    <property type="term" value="F:phosphoribosylanthranilate isomerase activity"/>
    <property type="evidence" value="ECO:0007669"/>
    <property type="project" value="UniProtKB-UniRule"/>
</dbReference>
<evidence type="ECO:0000256" key="10">
    <source>
        <dbReference type="HAMAP-Rule" id="MF_00135"/>
    </source>
</evidence>
<evidence type="ECO:0000256" key="4">
    <source>
        <dbReference type="ARBA" id="ARBA00012572"/>
    </source>
</evidence>
<keyword evidence="7 10" id="KW-0822">Tryptophan biosynthesis</keyword>
<keyword evidence="9 10" id="KW-0413">Isomerase</keyword>
<dbReference type="OrthoDB" id="9796196at2"/>
<accession>A0A1H8RZI8</accession>
<keyword evidence="6 10" id="KW-0028">Amino-acid biosynthesis</keyword>
<protein>
    <recommendedName>
        <fullName evidence="5 10">N-(5'-phosphoribosyl)anthranilate isomerase</fullName>
        <shortName evidence="10">PRAI</shortName>
        <ecNumber evidence="4 10">5.3.1.24</ecNumber>
    </recommendedName>
</protein>
<dbReference type="EMBL" id="FODO01000016">
    <property type="protein sequence ID" value="SEO71696.1"/>
    <property type="molecule type" value="Genomic_DNA"/>
</dbReference>
<evidence type="ECO:0000259" key="11">
    <source>
        <dbReference type="Pfam" id="PF00697"/>
    </source>
</evidence>
<dbReference type="FunFam" id="3.20.20.70:FF:000075">
    <property type="entry name" value="Tryptophan biosynthesis protein TRP1"/>
    <property type="match status" value="1"/>
</dbReference>
<keyword evidence="8 10" id="KW-0057">Aromatic amino acid biosynthesis</keyword>
<dbReference type="PANTHER" id="PTHR42894:SF1">
    <property type="entry name" value="N-(5'-PHOSPHORIBOSYL)ANTHRANILATE ISOMERASE"/>
    <property type="match status" value="1"/>
</dbReference>
<evidence type="ECO:0000256" key="2">
    <source>
        <dbReference type="ARBA" id="ARBA00004664"/>
    </source>
</evidence>
<organism evidence="12 13">
    <name type="scientific">Nitrosomonas oligotropha</name>
    <dbReference type="NCBI Taxonomy" id="42354"/>
    <lineage>
        <taxon>Bacteria</taxon>
        <taxon>Pseudomonadati</taxon>
        <taxon>Pseudomonadota</taxon>
        <taxon>Betaproteobacteria</taxon>
        <taxon>Nitrosomonadales</taxon>
        <taxon>Nitrosomonadaceae</taxon>
        <taxon>Nitrosomonas</taxon>
    </lineage>
</organism>
<gene>
    <name evidence="10" type="primary">trpF</name>
    <name evidence="12" type="ORF">SAMN05216333_11622</name>
</gene>
<dbReference type="EC" id="5.3.1.24" evidence="4 10"/>
<dbReference type="InterPro" id="IPR013785">
    <property type="entry name" value="Aldolase_TIM"/>
</dbReference>
<dbReference type="CDD" id="cd00405">
    <property type="entry name" value="PRAI"/>
    <property type="match status" value="1"/>
</dbReference>
<dbReference type="Gene3D" id="3.20.20.70">
    <property type="entry name" value="Aldolase class I"/>
    <property type="match status" value="1"/>
</dbReference>
<evidence type="ECO:0000256" key="6">
    <source>
        <dbReference type="ARBA" id="ARBA00022605"/>
    </source>
</evidence>
<evidence type="ECO:0000313" key="12">
    <source>
        <dbReference type="EMBL" id="SEO71696.1"/>
    </source>
</evidence>
<dbReference type="STRING" id="42354.SAMN05216333_11622"/>
<evidence type="ECO:0000256" key="7">
    <source>
        <dbReference type="ARBA" id="ARBA00022822"/>
    </source>
</evidence>
<dbReference type="InterPro" id="IPR044643">
    <property type="entry name" value="TrpF_fam"/>
</dbReference>
<comment type="similarity">
    <text evidence="3 10">Belongs to the TrpF family.</text>
</comment>
<dbReference type="PANTHER" id="PTHR42894">
    <property type="entry name" value="N-(5'-PHOSPHORIBOSYL)ANTHRANILATE ISOMERASE"/>
    <property type="match status" value="1"/>
</dbReference>
<comment type="catalytic activity">
    <reaction evidence="1 10">
        <text>N-(5-phospho-beta-D-ribosyl)anthranilate = 1-(2-carboxyphenylamino)-1-deoxy-D-ribulose 5-phosphate</text>
        <dbReference type="Rhea" id="RHEA:21540"/>
        <dbReference type="ChEBI" id="CHEBI:18277"/>
        <dbReference type="ChEBI" id="CHEBI:58613"/>
        <dbReference type="EC" id="5.3.1.24"/>
    </reaction>
</comment>
<dbReference type="InterPro" id="IPR011060">
    <property type="entry name" value="RibuloseP-bd_barrel"/>
</dbReference>